<dbReference type="InterPro" id="IPR015854">
    <property type="entry name" value="ABC_transpr_LolD-like"/>
</dbReference>
<dbReference type="Pfam" id="PF00005">
    <property type="entry name" value="ABC_tran"/>
    <property type="match status" value="1"/>
</dbReference>
<evidence type="ECO:0000256" key="4">
    <source>
        <dbReference type="ARBA" id="ARBA00022741"/>
    </source>
</evidence>
<evidence type="ECO:0000313" key="7">
    <source>
        <dbReference type="EMBL" id="RCX02397.1"/>
    </source>
</evidence>
<gene>
    <name evidence="7" type="ORF">DES35_104157</name>
</gene>
<keyword evidence="7" id="KW-0132">Cell division</keyword>
<dbReference type="GO" id="GO:0051301">
    <property type="term" value="P:cell division"/>
    <property type="evidence" value="ECO:0007669"/>
    <property type="project" value="UniProtKB-KW"/>
</dbReference>
<comment type="caution">
    <text evidence="7">The sequence shown here is derived from an EMBL/GenBank/DDBJ whole genome shotgun (WGS) entry which is preliminary data.</text>
</comment>
<evidence type="ECO:0000256" key="2">
    <source>
        <dbReference type="ARBA" id="ARBA00005417"/>
    </source>
</evidence>
<dbReference type="PROSITE" id="PS50893">
    <property type="entry name" value="ABC_TRANSPORTER_2"/>
    <property type="match status" value="1"/>
</dbReference>
<proteinExistence type="inferred from homology"/>
<dbReference type="InterPro" id="IPR017871">
    <property type="entry name" value="ABC_transporter-like_CS"/>
</dbReference>
<evidence type="ECO:0000313" key="8">
    <source>
        <dbReference type="Proteomes" id="UP000253517"/>
    </source>
</evidence>
<dbReference type="EMBL" id="QPJS01000004">
    <property type="protein sequence ID" value="RCX02397.1"/>
    <property type="molecule type" value="Genomic_DNA"/>
</dbReference>
<accession>A0A369A2V2</accession>
<sequence>MENKKPIVLLEEASVGHANEPVLSDIHLSIYPGEFIYMIGETGSGKSTLLKTLYADLPLLAGKGYVAGFDLHTIKRHKIPYLRRQLGIIFQDFQLLPDRNVYDNLLFVLKATGWKEKKHINERIQNVLSSVGMEGKAKKMPHQLSGGEQQRVSVARALLNDPKLIIADEPTGNLDPDTGEDIIRLIRYLTQSDRSVLMATHDYNIILKFPAPTLRCKNGKLTNVLKPNL</sequence>
<keyword evidence="7" id="KW-0131">Cell cycle</keyword>
<comment type="similarity">
    <text evidence="2">Belongs to the ABC transporter superfamily.</text>
</comment>
<organism evidence="7 8">
    <name type="scientific">Schleiferia thermophila</name>
    <dbReference type="NCBI Taxonomy" id="884107"/>
    <lineage>
        <taxon>Bacteria</taxon>
        <taxon>Pseudomonadati</taxon>
        <taxon>Bacteroidota</taxon>
        <taxon>Flavobacteriia</taxon>
        <taxon>Flavobacteriales</taxon>
        <taxon>Schleiferiaceae</taxon>
        <taxon>Schleiferia</taxon>
    </lineage>
</organism>
<comment type="function">
    <text evidence="1">Part of the ABC transporter FtsEX involved in cellular division. Important for assembly or stability of the septal ring.</text>
</comment>
<dbReference type="Proteomes" id="UP000253517">
    <property type="component" value="Unassembled WGS sequence"/>
</dbReference>
<evidence type="ECO:0000259" key="6">
    <source>
        <dbReference type="PROSITE" id="PS50893"/>
    </source>
</evidence>
<dbReference type="GO" id="GO:0022857">
    <property type="term" value="F:transmembrane transporter activity"/>
    <property type="evidence" value="ECO:0007669"/>
    <property type="project" value="TreeGrafter"/>
</dbReference>
<keyword evidence="8" id="KW-1185">Reference proteome</keyword>
<keyword evidence="5 7" id="KW-0067">ATP-binding</keyword>
<dbReference type="GO" id="GO:0016887">
    <property type="term" value="F:ATP hydrolysis activity"/>
    <property type="evidence" value="ECO:0007669"/>
    <property type="project" value="InterPro"/>
</dbReference>
<dbReference type="FunFam" id="3.40.50.300:FF:000056">
    <property type="entry name" value="Cell division ATP-binding protein FtsE"/>
    <property type="match status" value="1"/>
</dbReference>
<dbReference type="InterPro" id="IPR027417">
    <property type="entry name" value="P-loop_NTPase"/>
</dbReference>
<evidence type="ECO:0000256" key="5">
    <source>
        <dbReference type="ARBA" id="ARBA00022840"/>
    </source>
</evidence>
<feature type="domain" description="ABC transporter" evidence="6">
    <location>
        <begin position="8"/>
        <end position="229"/>
    </location>
</feature>
<dbReference type="InterPro" id="IPR003439">
    <property type="entry name" value="ABC_transporter-like_ATP-bd"/>
</dbReference>
<dbReference type="RefSeq" id="WP_114366439.1">
    <property type="nucleotide sequence ID" value="NZ_BHZF01000005.1"/>
</dbReference>
<dbReference type="SUPFAM" id="SSF52540">
    <property type="entry name" value="P-loop containing nucleoside triphosphate hydrolases"/>
    <property type="match status" value="1"/>
</dbReference>
<dbReference type="InterPro" id="IPR025662">
    <property type="entry name" value="Sigma_54_int_dom_ATP-bd_1"/>
</dbReference>
<evidence type="ECO:0000256" key="1">
    <source>
        <dbReference type="ARBA" id="ARBA00002579"/>
    </source>
</evidence>
<dbReference type="PROSITE" id="PS00675">
    <property type="entry name" value="SIGMA54_INTERACT_1"/>
    <property type="match status" value="1"/>
</dbReference>
<evidence type="ECO:0000256" key="3">
    <source>
        <dbReference type="ARBA" id="ARBA00020019"/>
    </source>
</evidence>
<dbReference type="GO" id="GO:0005524">
    <property type="term" value="F:ATP binding"/>
    <property type="evidence" value="ECO:0007669"/>
    <property type="project" value="UniProtKB-KW"/>
</dbReference>
<dbReference type="PROSITE" id="PS00211">
    <property type="entry name" value="ABC_TRANSPORTER_1"/>
    <property type="match status" value="1"/>
</dbReference>
<dbReference type="AlphaFoldDB" id="A0A369A2V2"/>
<reference evidence="7 8" key="1">
    <citation type="submission" date="2018-07" db="EMBL/GenBank/DDBJ databases">
        <title>Genomic Encyclopedia of Type Strains, Phase IV (KMG-IV): sequencing the most valuable type-strain genomes for metagenomic binning, comparative biology and taxonomic classification.</title>
        <authorList>
            <person name="Goeker M."/>
        </authorList>
    </citation>
    <scope>NUCLEOTIDE SEQUENCE [LARGE SCALE GENOMIC DNA]</scope>
    <source>
        <strain evidence="7 8">DSM 21410</strain>
    </source>
</reference>
<dbReference type="GO" id="GO:0005886">
    <property type="term" value="C:plasma membrane"/>
    <property type="evidence" value="ECO:0007669"/>
    <property type="project" value="TreeGrafter"/>
</dbReference>
<protein>
    <recommendedName>
        <fullName evidence="3">Cell division ATP-binding protein FtsE</fullName>
    </recommendedName>
</protein>
<dbReference type="SMART" id="SM00382">
    <property type="entry name" value="AAA"/>
    <property type="match status" value="1"/>
</dbReference>
<dbReference type="PANTHER" id="PTHR24220">
    <property type="entry name" value="IMPORT ATP-BINDING PROTEIN"/>
    <property type="match status" value="1"/>
</dbReference>
<dbReference type="InterPro" id="IPR003593">
    <property type="entry name" value="AAA+_ATPase"/>
</dbReference>
<keyword evidence="4" id="KW-0547">Nucleotide-binding</keyword>
<dbReference type="Gene3D" id="3.40.50.300">
    <property type="entry name" value="P-loop containing nucleotide triphosphate hydrolases"/>
    <property type="match status" value="1"/>
</dbReference>
<name>A0A369A2V2_9FLAO</name>
<dbReference type="PANTHER" id="PTHR24220:SF470">
    <property type="entry name" value="CELL DIVISION ATP-BINDING PROTEIN FTSE"/>
    <property type="match status" value="1"/>
</dbReference>